<reference evidence="3" key="1">
    <citation type="submission" date="2022-06" db="EMBL/GenBank/DDBJ databases">
        <title>Complete Genome Sequence of Arcanobacterium pinnipediorum strain DSM 28752 isolated from a harbour seal.</title>
        <authorList>
            <person name="Borowiak M."/>
            <person name="Kreitlow A."/>
            <person name="Alssahen M."/>
            <person name="Malorny B."/>
            <person name="Laemmler C."/>
            <person name="Prenger-Berninghoff E."/>
            <person name="Siebert U."/>
            <person name="Ploetz M."/>
            <person name="Abdulmawjood A."/>
        </authorList>
    </citation>
    <scope>NUCLEOTIDE SEQUENCE</scope>
    <source>
        <strain evidence="3">DSM 28752</strain>
    </source>
</reference>
<proteinExistence type="predicted"/>
<dbReference type="Gene3D" id="1.10.10.10">
    <property type="entry name" value="Winged helix-like DNA-binding domain superfamily/Winged helix DNA-binding domain"/>
    <property type="match status" value="1"/>
</dbReference>
<dbReference type="EC" id="2.1.1.63" evidence="3"/>
<dbReference type="PANTHER" id="PTHR10815:SF13">
    <property type="entry name" value="METHYLATED-DNA--PROTEIN-CYSTEINE METHYLTRANSFERASE"/>
    <property type="match status" value="1"/>
</dbReference>
<evidence type="ECO:0000259" key="2">
    <source>
        <dbReference type="Pfam" id="PF01035"/>
    </source>
</evidence>
<dbReference type="Pfam" id="PF01035">
    <property type="entry name" value="DNA_binding_1"/>
    <property type="match status" value="1"/>
</dbReference>
<gene>
    <name evidence="3" type="ORF">NG665_01740</name>
</gene>
<organism evidence="3 4">
    <name type="scientific">Arcanobacterium pinnipediorum</name>
    <dbReference type="NCBI Taxonomy" id="1503041"/>
    <lineage>
        <taxon>Bacteria</taxon>
        <taxon>Bacillati</taxon>
        <taxon>Actinomycetota</taxon>
        <taxon>Actinomycetes</taxon>
        <taxon>Actinomycetales</taxon>
        <taxon>Actinomycetaceae</taxon>
        <taxon>Arcanobacterium</taxon>
    </lineage>
</organism>
<evidence type="ECO:0000313" key="3">
    <source>
        <dbReference type="EMBL" id="USR79739.1"/>
    </source>
</evidence>
<keyword evidence="4" id="KW-1185">Reference proteome</keyword>
<accession>A0ABY5AKF2</accession>
<dbReference type="EMBL" id="CP099547">
    <property type="protein sequence ID" value="USR79739.1"/>
    <property type="molecule type" value="Genomic_DNA"/>
</dbReference>
<keyword evidence="3" id="KW-0489">Methyltransferase</keyword>
<dbReference type="Proteomes" id="UP001056109">
    <property type="component" value="Chromosome"/>
</dbReference>
<evidence type="ECO:0000313" key="4">
    <source>
        <dbReference type="Proteomes" id="UP001056109"/>
    </source>
</evidence>
<dbReference type="GO" id="GO:0032259">
    <property type="term" value="P:methylation"/>
    <property type="evidence" value="ECO:0007669"/>
    <property type="project" value="UniProtKB-KW"/>
</dbReference>
<evidence type="ECO:0000256" key="1">
    <source>
        <dbReference type="ARBA" id="ARBA00022763"/>
    </source>
</evidence>
<sequence>MLIFPLHTGDPVIDAYRLGVSTSGSVITQITFTDQEQRPAIQTDDPLVAQIDQALSAWYDGEVSKLRALPLVAPATPWAASIRTVLHALPLGKTLSYAQLAQRANNARAVRAAASACARNPFPLVIPCHAVIPQPTQDNLENDRTLVINPHFPTANYAFGSDLKRALLKFEYEHSHQLR</sequence>
<dbReference type="PANTHER" id="PTHR10815">
    <property type="entry name" value="METHYLATED-DNA--PROTEIN-CYSTEINE METHYLTRANSFERASE"/>
    <property type="match status" value="1"/>
</dbReference>
<protein>
    <submittedName>
        <fullName evidence="3">Methylated-DNA--[protein]-cysteine S-methyltransferase</fullName>
        <ecNumber evidence="3">2.1.1.63</ecNumber>
    </submittedName>
</protein>
<dbReference type="InterPro" id="IPR036388">
    <property type="entry name" value="WH-like_DNA-bd_sf"/>
</dbReference>
<dbReference type="NCBIfam" id="TIGR00589">
    <property type="entry name" value="ogt"/>
    <property type="match status" value="1"/>
</dbReference>
<dbReference type="InterPro" id="IPR036217">
    <property type="entry name" value="MethylDNA_cys_MeTrfase_DNAb"/>
</dbReference>
<name>A0ABY5AKF2_9ACTO</name>
<dbReference type="InterPro" id="IPR014048">
    <property type="entry name" value="MethylDNA_cys_MeTrfase_DNA-bd"/>
</dbReference>
<keyword evidence="1" id="KW-0227">DNA damage</keyword>
<keyword evidence="3" id="KW-0808">Transferase</keyword>
<feature type="domain" description="Methylated-DNA-[protein]-cysteine S-methyltransferase DNA binding" evidence="2">
    <location>
        <begin position="81"/>
        <end position="134"/>
    </location>
</feature>
<dbReference type="RefSeq" id="WP_252673604.1">
    <property type="nucleotide sequence ID" value="NZ_CP099547.1"/>
</dbReference>
<dbReference type="SUPFAM" id="SSF46767">
    <property type="entry name" value="Methylated DNA-protein cysteine methyltransferase, C-terminal domain"/>
    <property type="match status" value="1"/>
</dbReference>
<dbReference type="GO" id="GO:0003908">
    <property type="term" value="F:methylated-DNA-[protein]-cysteine S-methyltransferase activity"/>
    <property type="evidence" value="ECO:0007669"/>
    <property type="project" value="UniProtKB-EC"/>
</dbReference>